<organism evidence="1 2">
    <name type="scientific">Heyndrickxia sporothermodurans</name>
    <dbReference type="NCBI Taxonomy" id="46224"/>
    <lineage>
        <taxon>Bacteria</taxon>
        <taxon>Bacillati</taxon>
        <taxon>Bacillota</taxon>
        <taxon>Bacilli</taxon>
        <taxon>Bacillales</taxon>
        <taxon>Bacillaceae</taxon>
        <taxon>Heyndrickxia</taxon>
    </lineage>
</organism>
<dbReference type="RefSeq" id="WP_107958472.1">
    <property type="nucleotide sequence ID" value="NZ_CP066701.1"/>
</dbReference>
<gene>
    <name evidence="1" type="ORF">JGZ69_00025</name>
</gene>
<dbReference type="AlphaFoldDB" id="A0AB37H9R1"/>
<name>A0AB37H9R1_9BACI</name>
<protein>
    <submittedName>
        <fullName evidence="1">Uncharacterized protein</fullName>
    </submittedName>
</protein>
<sequence length="112" mass="12885">MLKKENFKGAYASSEEEPSDVELKYVFSILETIDVSNPDYTNVQGDTGCYCAEKTLDEHIANFGDDPEFKYVEPDIWSFVVDATFEEVEDTEDERILSIVYCTECHSWKLCD</sequence>
<dbReference type="Proteomes" id="UP000595512">
    <property type="component" value="Chromosome"/>
</dbReference>
<proteinExistence type="predicted"/>
<evidence type="ECO:0000313" key="1">
    <source>
        <dbReference type="EMBL" id="QQX25460.1"/>
    </source>
</evidence>
<dbReference type="EMBL" id="CP066701">
    <property type="protein sequence ID" value="QQX25460.1"/>
    <property type="molecule type" value="Genomic_DNA"/>
</dbReference>
<accession>A0AB37H9R1</accession>
<dbReference type="KEGG" id="hspo:JGZ69_00025"/>
<reference evidence="1 2" key="1">
    <citation type="submission" date="2020-12" db="EMBL/GenBank/DDBJ databases">
        <title>Taxonomic evaluation of the Bacillus sporothermodurans group of bacteria based on whole genome sequences.</title>
        <authorList>
            <person name="Fiedler G."/>
            <person name="Herbstmann A.-D."/>
            <person name="Doll E."/>
            <person name="Wenning M."/>
            <person name="Brinks E."/>
            <person name="Kabisch J."/>
            <person name="Breitenwieser F."/>
            <person name="Lappann M."/>
            <person name="Boehnlein C."/>
            <person name="Franz C."/>
        </authorList>
    </citation>
    <scope>NUCLEOTIDE SEQUENCE [LARGE SCALE GENOMIC DNA]</scope>
    <source>
        <strain evidence="1 2">DSM 10599</strain>
    </source>
</reference>
<evidence type="ECO:0000313" key="2">
    <source>
        <dbReference type="Proteomes" id="UP000595512"/>
    </source>
</evidence>